<dbReference type="OMA" id="REDYKFF"/>
<keyword evidence="3" id="KW-1185">Reference proteome</keyword>
<organism evidence="2 3">
    <name type="scientific">Rozella allomycis (strain CSF55)</name>
    <dbReference type="NCBI Taxonomy" id="988480"/>
    <lineage>
        <taxon>Eukaryota</taxon>
        <taxon>Fungi</taxon>
        <taxon>Fungi incertae sedis</taxon>
        <taxon>Cryptomycota</taxon>
        <taxon>Cryptomycota incertae sedis</taxon>
        <taxon>Rozella</taxon>
    </lineage>
</organism>
<dbReference type="HOGENOM" id="CLU_2321680_0_0_1"/>
<dbReference type="OrthoDB" id="5572427at2759"/>
<feature type="chain" id="PRO_5001704758" evidence="1">
    <location>
        <begin position="19"/>
        <end position="99"/>
    </location>
</feature>
<gene>
    <name evidence="2" type="ORF">O9G_005338</name>
</gene>
<sequence length="99" mass="11612">MGFLSKTIWAIFLVTAYASNPDEESFEKYIESILKKQGSNWFEQRLVSQLSSLVTKRHNFFVFSIAHVSLQDMWFIGAFGKWFVLPNSMKRHLNLEYGK</sequence>
<reference evidence="2 3" key="1">
    <citation type="journal article" date="2013" name="Curr. Biol.">
        <title>Shared signatures of parasitism and phylogenomics unite Cryptomycota and microsporidia.</title>
        <authorList>
            <person name="James T.Y."/>
            <person name="Pelin A."/>
            <person name="Bonen L."/>
            <person name="Ahrendt S."/>
            <person name="Sain D."/>
            <person name="Corradi N."/>
            <person name="Stajich J.E."/>
        </authorList>
    </citation>
    <scope>NUCLEOTIDE SEQUENCE [LARGE SCALE GENOMIC DNA]</scope>
    <source>
        <strain evidence="2 3">CSF55</strain>
    </source>
</reference>
<feature type="signal peptide" evidence="1">
    <location>
        <begin position="1"/>
        <end position="18"/>
    </location>
</feature>
<dbReference type="Proteomes" id="UP000030755">
    <property type="component" value="Unassembled WGS sequence"/>
</dbReference>
<accession>A0A075AS12</accession>
<dbReference type="EMBL" id="KE561213">
    <property type="protein sequence ID" value="EPZ31501.1"/>
    <property type="molecule type" value="Genomic_DNA"/>
</dbReference>
<keyword evidence="1" id="KW-0732">Signal</keyword>
<name>A0A075AS12_ROZAC</name>
<protein>
    <submittedName>
        <fullName evidence="2">Uncharacterized protein</fullName>
    </submittedName>
</protein>
<evidence type="ECO:0000256" key="1">
    <source>
        <dbReference type="SAM" id="SignalP"/>
    </source>
</evidence>
<proteinExistence type="predicted"/>
<dbReference type="AlphaFoldDB" id="A0A075AS12"/>
<evidence type="ECO:0000313" key="2">
    <source>
        <dbReference type="EMBL" id="EPZ31501.1"/>
    </source>
</evidence>
<evidence type="ECO:0000313" key="3">
    <source>
        <dbReference type="Proteomes" id="UP000030755"/>
    </source>
</evidence>